<name>A0A243QBM1_9ACTN</name>
<organism evidence="1 2">
    <name type="scientific">Streptomyces swartbergensis</name>
    <dbReference type="NCBI Taxonomy" id="487165"/>
    <lineage>
        <taxon>Bacteria</taxon>
        <taxon>Bacillati</taxon>
        <taxon>Actinomycetota</taxon>
        <taxon>Actinomycetes</taxon>
        <taxon>Kitasatosporales</taxon>
        <taxon>Streptomycetaceae</taxon>
        <taxon>Streptomyces</taxon>
    </lineage>
</organism>
<dbReference type="EMBL" id="NGFN01000693">
    <property type="protein sequence ID" value="OUC79115.1"/>
    <property type="molecule type" value="Genomic_DNA"/>
</dbReference>
<keyword evidence="2" id="KW-1185">Reference proteome</keyword>
<dbReference type="AlphaFoldDB" id="A0A243QBM1"/>
<protein>
    <submittedName>
        <fullName evidence="1">Uncharacterized protein</fullName>
    </submittedName>
</protein>
<reference evidence="1 2" key="1">
    <citation type="submission" date="2017-05" db="EMBL/GenBank/DDBJ databases">
        <title>Biotechnological potential of actinobacteria isolated from South African environments.</title>
        <authorList>
            <person name="Le Roes-Hill M."/>
            <person name="Prins A."/>
            <person name="Durrell K.A."/>
        </authorList>
    </citation>
    <scope>NUCLEOTIDE SEQUENCE [LARGE SCALE GENOMIC DNA]</scope>
    <source>
        <strain evidence="1 2">HMC13</strain>
    </source>
</reference>
<dbReference type="Proteomes" id="UP000195105">
    <property type="component" value="Unassembled WGS sequence"/>
</dbReference>
<gene>
    <name evidence="1" type="ORF">CA983_43475</name>
</gene>
<comment type="caution">
    <text evidence="1">The sequence shown here is derived from an EMBL/GenBank/DDBJ whole genome shotgun (WGS) entry which is preliminary data.</text>
</comment>
<sequence>MPQPADWGERSVEAQAGDETSTLELYRTALQQRREHPALGDGTLTWLNAPAGVLAFHRDPGFTCVVNLSTEPYPLSDHTSVLLASGPVQDGLLAPDHAVWLEM</sequence>
<dbReference type="Gene3D" id="3.20.20.80">
    <property type="entry name" value="Glycosidases"/>
    <property type="match status" value="1"/>
</dbReference>
<evidence type="ECO:0000313" key="1">
    <source>
        <dbReference type="EMBL" id="OUC79115.1"/>
    </source>
</evidence>
<evidence type="ECO:0000313" key="2">
    <source>
        <dbReference type="Proteomes" id="UP000195105"/>
    </source>
</evidence>
<proteinExistence type="predicted"/>
<accession>A0A243QBM1</accession>
<dbReference type="GO" id="GO:0016798">
    <property type="term" value="F:hydrolase activity, acting on glycosyl bonds"/>
    <property type="evidence" value="ECO:0007669"/>
    <property type="project" value="UniProtKB-KW"/>
</dbReference>